<evidence type="ECO:0000256" key="1">
    <source>
        <dbReference type="SAM" id="MobiDB-lite"/>
    </source>
</evidence>
<sequence length="87" mass="8995">MSTRSSPNGDTRSGVGRQSNDPRPGGTTAGALSPDSNLDSKQAIAGTDTDDLSAGSEEEMLARQARSTPSMNDVRSDVTNQATGEPR</sequence>
<keyword evidence="3" id="KW-1185">Reference proteome</keyword>
<accession>A0ABV6RRU4</accession>
<feature type="compositionally biased region" description="Acidic residues" evidence="1">
    <location>
        <begin position="48"/>
        <end position="59"/>
    </location>
</feature>
<reference evidence="2 3" key="1">
    <citation type="submission" date="2024-09" db="EMBL/GenBank/DDBJ databases">
        <authorList>
            <person name="Sun Q."/>
            <person name="Mori K."/>
        </authorList>
    </citation>
    <scope>NUCLEOTIDE SEQUENCE [LARGE SCALE GENOMIC DNA]</scope>
    <source>
        <strain evidence="2 3">KCTC 23076</strain>
    </source>
</reference>
<evidence type="ECO:0000313" key="2">
    <source>
        <dbReference type="EMBL" id="MFC0679705.1"/>
    </source>
</evidence>
<name>A0ABV6RRU4_9GAMM</name>
<proteinExistence type="predicted"/>
<protein>
    <submittedName>
        <fullName evidence="2">Uncharacterized protein</fullName>
    </submittedName>
</protein>
<gene>
    <name evidence="2" type="ORF">ACFFGH_17845</name>
</gene>
<comment type="caution">
    <text evidence="2">The sequence shown here is derived from an EMBL/GenBank/DDBJ whole genome shotgun (WGS) entry which is preliminary data.</text>
</comment>
<dbReference type="EMBL" id="JBHLTG010000004">
    <property type="protein sequence ID" value="MFC0679705.1"/>
    <property type="molecule type" value="Genomic_DNA"/>
</dbReference>
<feature type="compositionally biased region" description="Polar residues" evidence="1">
    <location>
        <begin position="1"/>
        <end position="21"/>
    </location>
</feature>
<feature type="compositionally biased region" description="Polar residues" evidence="1">
    <location>
        <begin position="65"/>
        <end position="87"/>
    </location>
</feature>
<organism evidence="2 3">
    <name type="scientific">Lysobacter korlensis</name>
    <dbReference type="NCBI Taxonomy" id="553636"/>
    <lineage>
        <taxon>Bacteria</taxon>
        <taxon>Pseudomonadati</taxon>
        <taxon>Pseudomonadota</taxon>
        <taxon>Gammaproteobacteria</taxon>
        <taxon>Lysobacterales</taxon>
        <taxon>Lysobacteraceae</taxon>
        <taxon>Lysobacter</taxon>
    </lineage>
</organism>
<evidence type="ECO:0000313" key="3">
    <source>
        <dbReference type="Proteomes" id="UP001589896"/>
    </source>
</evidence>
<dbReference type="RefSeq" id="WP_386670725.1">
    <property type="nucleotide sequence ID" value="NZ_JBHLTG010000004.1"/>
</dbReference>
<dbReference type="Proteomes" id="UP001589896">
    <property type="component" value="Unassembled WGS sequence"/>
</dbReference>
<feature type="region of interest" description="Disordered" evidence="1">
    <location>
        <begin position="1"/>
        <end position="87"/>
    </location>
</feature>